<dbReference type="Proteomes" id="UP000004038">
    <property type="component" value="Unassembled WGS sequence"/>
</dbReference>
<gene>
    <name evidence="2" type="ORF">SM0020_34832</name>
</gene>
<feature type="domain" description="Bartonella effector protein BID" evidence="1">
    <location>
        <begin position="307"/>
        <end position="397"/>
    </location>
</feature>
<evidence type="ECO:0000313" key="3">
    <source>
        <dbReference type="Proteomes" id="UP000004038"/>
    </source>
</evidence>
<evidence type="ECO:0000259" key="1">
    <source>
        <dbReference type="Pfam" id="PF17841"/>
    </source>
</evidence>
<dbReference type="Pfam" id="PF17841">
    <property type="entry name" value="Bep_C_terminal"/>
    <property type="match status" value="2"/>
</dbReference>
<accession>H0GBP1</accession>
<protein>
    <submittedName>
        <fullName evidence="2">Conjugal transfer protein</fullName>
    </submittedName>
</protein>
<reference evidence="2 3" key="1">
    <citation type="journal article" date="2012" name="J. Bacteriol.">
        <title>Draft Genome Sequence of Sinorhizobium meliloti CCNWSX0020, a Nitrogen-Fixing Symbiont with Copper Tolerance Capability Isolated from Lead-Zinc Mine Tailings.</title>
        <authorList>
            <person name="Li Z."/>
            <person name="Ma Z."/>
            <person name="Hao X."/>
            <person name="Wei G."/>
        </authorList>
    </citation>
    <scope>NUCLEOTIDE SEQUENCE [LARGE SCALE GENOMIC DNA]</scope>
    <source>
        <strain evidence="2 3">CCNWSX0020</strain>
    </source>
</reference>
<dbReference type="RefSeq" id="WP_003537903.1">
    <property type="nucleotide sequence ID" value="NZ_AGVV01000184.1"/>
</dbReference>
<sequence length="526" mass="58120">EERTETLSTGIPLSGKYLIPPTTTFSRSVAEDARLAQLSSERWKEREAILHPVLAKIYRDPDGALSALNALASDAAIEPRKLADDLGKAPDRLGRLRGSELVVDGRAARDERTAATVALSELLPLARAHATEFRRNAERFGIREQQRRAHMSLSVPALSKTAMARLVEIEAVRKQGGDDAYRTAFTYAVEDRLLVQEVKGVNEALTARFGWSAFTAKADVIAERNIAERMPEDLAPERREKLTRLFAVIRRFAEEQHLAERQDRSKIVAGASVELGKETFAVLPMLAAVTEFKTPVDEEARTRALSAAHYRHHRVALAETAKRIWRDPADAIGKIEDLIVKGFGGERIAAAVSNDPAAYGALRGSDRIMDKLLAAGRERKNALQAVPEAASRIRSLGASYASALDAETRSITEERRRMAVAIPGLSPAAEDALKRLAAQIKNKDGKLDVAAGSLDPRIAREFAKVSRALDERFGRNAILRGETDVINRVSPAQRRAFEAMRDRLQVLQQTVRVQSSEKIVSERRQR</sequence>
<organism evidence="2 3">
    <name type="scientific">Sinorhizobium meliloti CCNWSX0020</name>
    <dbReference type="NCBI Taxonomy" id="1107881"/>
    <lineage>
        <taxon>Bacteria</taxon>
        <taxon>Pseudomonadati</taxon>
        <taxon>Pseudomonadota</taxon>
        <taxon>Alphaproteobacteria</taxon>
        <taxon>Hyphomicrobiales</taxon>
        <taxon>Rhizobiaceae</taxon>
        <taxon>Sinorhizobium/Ensifer group</taxon>
        <taxon>Sinorhizobium</taxon>
    </lineage>
</organism>
<feature type="non-terminal residue" evidence="2">
    <location>
        <position position="1"/>
    </location>
</feature>
<proteinExistence type="predicted"/>
<feature type="non-terminal residue" evidence="2">
    <location>
        <position position="526"/>
    </location>
</feature>
<evidence type="ECO:0000313" key="2">
    <source>
        <dbReference type="EMBL" id="EHK73277.1"/>
    </source>
</evidence>
<feature type="domain" description="Bartonella effector protein BID" evidence="1">
    <location>
        <begin position="50"/>
        <end position="122"/>
    </location>
</feature>
<name>H0GBP1_RHIML</name>
<dbReference type="InterPro" id="IPR041533">
    <property type="entry name" value="Bep_BID"/>
</dbReference>
<dbReference type="EMBL" id="AGVV01000184">
    <property type="protein sequence ID" value="EHK73277.1"/>
    <property type="molecule type" value="Genomic_DNA"/>
</dbReference>
<dbReference type="AlphaFoldDB" id="H0GBP1"/>